<proteinExistence type="predicted"/>
<sequence>VLDVRPLEAIQLELDPEEDSAIIDWFYDPKPLINTPAINRPSYHYWSLTLPVMANLYHLGHTLLSDQPDNNASYLFDKKSFFTIKVLNIWRTKV</sequence>
<name>A0A0C9Z1H3_9AGAM</name>
<dbReference type="GO" id="GO:0030619">
    <property type="term" value="F:U1 snRNA binding"/>
    <property type="evidence" value="ECO:0007669"/>
    <property type="project" value="TreeGrafter"/>
</dbReference>
<dbReference type="Pfam" id="PF08082">
    <property type="entry name" value="PRO8NT"/>
    <property type="match status" value="1"/>
</dbReference>
<dbReference type="Proteomes" id="UP000054018">
    <property type="component" value="Unassembled WGS sequence"/>
</dbReference>
<dbReference type="GO" id="GO:0030623">
    <property type="term" value="F:U5 snRNA binding"/>
    <property type="evidence" value="ECO:0007669"/>
    <property type="project" value="TreeGrafter"/>
</dbReference>
<organism evidence="2 3">
    <name type="scientific">Pisolithus microcarpus 441</name>
    <dbReference type="NCBI Taxonomy" id="765257"/>
    <lineage>
        <taxon>Eukaryota</taxon>
        <taxon>Fungi</taxon>
        <taxon>Dikarya</taxon>
        <taxon>Basidiomycota</taxon>
        <taxon>Agaricomycotina</taxon>
        <taxon>Agaricomycetes</taxon>
        <taxon>Agaricomycetidae</taxon>
        <taxon>Boletales</taxon>
        <taxon>Sclerodermatineae</taxon>
        <taxon>Pisolithaceae</taxon>
        <taxon>Pisolithus</taxon>
    </lineage>
</organism>
<evidence type="ECO:0000259" key="1">
    <source>
        <dbReference type="Pfam" id="PF08082"/>
    </source>
</evidence>
<feature type="non-terminal residue" evidence="2">
    <location>
        <position position="1"/>
    </location>
</feature>
<evidence type="ECO:0000313" key="2">
    <source>
        <dbReference type="EMBL" id="KIK16152.1"/>
    </source>
</evidence>
<dbReference type="GO" id="GO:0097157">
    <property type="term" value="F:pre-mRNA intronic binding"/>
    <property type="evidence" value="ECO:0007669"/>
    <property type="project" value="TreeGrafter"/>
</dbReference>
<dbReference type="GO" id="GO:0071013">
    <property type="term" value="C:catalytic step 2 spliceosome"/>
    <property type="evidence" value="ECO:0007669"/>
    <property type="project" value="TreeGrafter"/>
</dbReference>
<dbReference type="GO" id="GO:0017070">
    <property type="term" value="F:U6 snRNA binding"/>
    <property type="evidence" value="ECO:0007669"/>
    <property type="project" value="TreeGrafter"/>
</dbReference>
<dbReference type="InterPro" id="IPR012591">
    <property type="entry name" value="PRO8NT"/>
</dbReference>
<dbReference type="PANTHER" id="PTHR11140:SF0">
    <property type="entry name" value="PRE-MRNA-PROCESSING-SPLICING FACTOR 8"/>
    <property type="match status" value="1"/>
</dbReference>
<evidence type="ECO:0000313" key="3">
    <source>
        <dbReference type="Proteomes" id="UP000054018"/>
    </source>
</evidence>
<keyword evidence="3" id="KW-1185">Reference proteome</keyword>
<protein>
    <recommendedName>
        <fullName evidence="1">PRO8NT domain-containing protein</fullName>
    </recommendedName>
</protein>
<reference evidence="2 3" key="1">
    <citation type="submission" date="2014-04" db="EMBL/GenBank/DDBJ databases">
        <authorList>
            <consortium name="DOE Joint Genome Institute"/>
            <person name="Kuo A."/>
            <person name="Kohler A."/>
            <person name="Costa M.D."/>
            <person name="Nagy L.G."/>
            <person name="Floudas D."/>
            <person name="Copeland A."/>
            <person name="Barry K.W."/>
            <person name="Cichocki N."/>
            <person name="Veneault-Fourrey C."/>
            <person name="LaButti K."/>
            <person name="Lindquist E.A."/>
            <person name="Lipzen A."/>
            <person name="Lundell T."/>
            <person name="Morin E."/>
            <person name="Murat C."/>
            <person name="Sun H."/>
            <person name="Tunlid A."/>
            <person name="Henrissat B."/>
            <person name="Grigoriev I.V."/>
            <person name="Hibbett D.S."/>
            <person name="Martin F."/>
            <person name="Nordberg H.P."/>
            <person name="Cantor M.N."/>
            <person name="Hua S.X."/>
        </authorList>
    </citation>
    <scope>NUCLEOTIDE SEQUENCE [LARGE SCALE GENOMIC DNA]</scope>
    <source>
        <strain evidence="2 3">441</strain>
    </source>
</reference>
<dbReference type="PANTHER" id="PTHR11140">
    <property type="entry name" value="PRE-MRNA SPLICING FACTOR PRP8"/>
    <property type="match status" value="1"/>
</dbReference>
<feature type="domain" description="PRO8NT" evidence="1">
    <location>
        <begin position="1"/>
        <end position="28"/>
    </location>
</feature>
<dbReference type="InterPro" id="IPR027652">
    <property type="entry name" value="PRP8"/>
</dbReference>
<dbReference type="GO" id="GO:0005682">
    <property type="term" value="C:U5 snRNP"/>
    <property type="evidence" value="ECO:0007669"/>
    <property type="project" value="TreeGrafter"/>
</dbReference>
<reference evidence="3" key="2">
    <citation type="submission" date="2015-01" db="EMBL/GenBank/DDBJ databases">
        <title>Evolutionary Origins and Diversification of the Mycorrhizal Mutualists.</title>
        <authorList>
            <consortium name="DOE Joint Genome Institute"/>
            <consortium name="Mycorrhizal Genomics Consortium"/>
            <person name="Kohler A."/>
            <person name="Kuo A."/>
            <person name="Nagy L.G."/>
            <person name="Floudas D."/>
            <person name="Copeland A."/>
            <person name="Barry K.W."/>
            <person name="Cichocki N."/>
            <person name="Veneault-Fourrey C."/>
            <person name="LaButti K."/>
            <person name="Lindquist E.A."/>
            <person name="Lipzen A."/>
            <person name="Lundell T."/>
            <person name="Morin E."/>
            <person name="Murat C."/>
            <person name="Riley R."/>
            <person name="Ohm R."/>
            <person name="Sun H."/>
            <person name="Tunlid A."/>
            <person name="Henrissat B."/>
            <person name="Grigoriev I.V."/>
            <person name="Hibbett D.S."/>
            <person name="Martin F."/>
        </authorList>
    </citation>
    <scope>NUCLEOTIDE SEQUENCE [LARGE SCALE GENOMIC DNA]</scope>
    <source>
        <strain evidence="3">441</strain>
    </source>
</reference>
<dbReference type="AlphaFoldDB" id="A0A0C9Z1H3"/>
<dbReference type="EMBL" id="KN833866">
    <property type="protein sequence ID" value="KIK16152.1"/>
    <property type="molecule type" value="Genomic_DNA"/>
</dbReference>
<dbReference type="OrthoDB" id="2670725at2759"/>
<accession>A0A0C9Z1H3</accession>
<dbReference type="GO" id="GO:0030620">
    <property type="term" value="F:U2 snRNA binding"/>
    <property type="evidence" value="ECO:0007669"/>
    <property type="project" value="TreeGrafter"/>
</dbReference>
<dbReference type="STRING" id="765257.A0A0C9Z1H3"/>
<dbReference type="HOGENOM" id="CLU_2391987_0_0_1"/>
<dbReference type="GO" id="GO:0000244">
    <property type="term" value="P:spliceosomal tri-snRNP complex assembly"/>
    <property type="evidence" value="ECO:0007669"/>
    <property type="project" value="TreeGrafter"/>
</dbReference>
<gene>
    <name evidence="2" type="ORF">PISMIDRAFT_637386</name>
</gene>